<dbReference type="AlphaFoldDB" id="A0A5Q2MVS7"/>
<evidence type="ECO:0000313" key="1">
    <source>
        <dbReference type="EMBL" id="QGG46364.1"/>
    </source>
</evidence>
<sequence length="51" mass="5870">MKPSIVVAPPEETQVNKIFMEKTYELLARWAMEDLKQQAENHAKVLEKKAG</sequence>
<dbReference type="RefSeq" id="WP_153723952.1">
    <property type="nucleotide sequence ID" value="NZ_CP045875.1"/>
</dbReference>
<dbReference type="KEGG" id="hcv:FTV88_0185"/>
<proteinExistence type="predicted"/>
<dbReference type="Proteomes" id="UP000366051">
    <property type="component" value="Chromosome"/>
</dbReference>
<dbReference type="EMBL" id="CP045875">
    <property type="protein sequence ID" value="QGG46364.1"/>
    <property type="molecule type" value="Genomic_DNA"/>
</dbReference>
<evidence type="ECO:0000313" key="2">
    <source>
        <dbReference type="Proteomes" id="UP000366051"/>
    </source>
</evidence>
<protein>
    <submittedName>
        <fullName evidence="1">Uncharacterized protein</fullName>
    </submittedName>
</protein>
<name>A0A5Q2MVS7_9FIRM</name>
<gene>
    <name evidence="1" type="ORF">FTV88_0185</name>
</gene>
<organism evidence="1 2">
    <name type="scientific">Heliorestis convoluta</name>
    <dbReference type="NCBI Taxonomy" id="356322"/>
    <lineage>
        <taxon>Bacteria</taxon>
        <taxon>Bacillati</taxon>
        <taxon>Bacillota</taxon>
        <taxon>Clostridia</taxon>
        <taxon>Eubacteriales</taxon>
        <taxon>Heliobacteriaceae</taxon>
        <taxon>Heliorestis</taxon>
    </lineage>
</organism>
<accession>A0A5Q2MVS7</accession>
<reference evidence="2" key="1">
    <citation type="submission" date="2019-11" db="EMBL/GenBank/DDBJ databases">
        <title>Genome sequence of Heliorestis convoluta strain HH, an alkaliphilic and minimalistic phototrophic bacterium from a soda lake in Egypt.</title>
        <authorList>
            <person name="Dewey E.D."/>
            <person name="Stokes L.M."/>
            <person name="Burchell B.M."/>
            <person name="Shaffer K.N."/>
            <person name="Huntington A.M."/>
            <person name="Baker J.M."/>
            <person name="Nadendla S."/>
            <person name="Giglio M.G."/>
            <person name="Touchman J.W."/>
            <person name="Blankenship R.E."/>
            <person name="Madigan M.T."/>
            <person name="Sattley W.M."/>
        </authorList>
    </citation>
    <scope>NUCLEOTIDE SEQUENCE [LARGE SCALE GENOMIC DNA]</scope>
    <source>
        <strain evidence="2">HH</strain>
    </source>
</reference>
<keyword evidence="2" id="KW-1185">Reference proteome</keyword>